<proteinExistence type="predicted"/>
<dbReference type="Proteomes" id="UP001055879">
    <property type="component" value="Linkage Group LG06"/>
</dbReference>
<sequence>MKSTVSCMFSSSRIEAQASDVYTHIVFFEVQKELEKSICACGWGDTEKVEAAKAAKVKAKYMFRLLGKIHELEEALRESNAKILELSEKFDKFVET</sequence>
<organism evidence="1 2">
    <name type="scientific">Arctium lappa</name>
    <name type="common">Greater burdock</name>
    <name type="synonym">Lappa major</name>
    <dbReference type="NCBI Taxonomy" id="4217"/>
    <lineage>
        <taxon>Eukaryota</taxon>
        <taxon>Viridiplantae</taxon>
        <taxon>Streptophyta</taxon>
        <taxon>Embryophyta</taxon>
        <taxon>Tracheophyta</taxon>
        <taxon>Spermatophyta</taxon>
        <taxon>Magnoliopsida</taxon>
        <taxon>eudicotyledons</taxon>
        <taxon>Gunneridae</taxon>
        <taxon>Pentapetalae</taxon>
        <taxon>asterids</taxon>
        <taxon>campanulids</taxon>
        <taxon>Asterales</taxon>
        <taxon>Asteraceae</taxon>
        <taxon>Carduoideae</taxon>
        <taxon>Cardueae</taxon>
        <taxon>Arctiinae</taxon>
        <taxon>Arctium</taxon>
    </lineage>
</organism>
<evidence type="ECO:0000313" key="2">
    <source>
        <dbReference type="Proteomes" id="UP001055879"/>
    </source>
</evidence>
<name>A0ACB9B9B7_ARCLA</name>
<keyword evidence="2" id="KW-1185">Reference proteome</keyword>
<comment type="caution">
    <text evidence="1">The sequence shown here is derived from an EMBL/GenBank/DDBJ whole genome shotgun (WGS) entry which is preliminary data.</text>
</comment>
<evidence type="ECO:0000313" key="1">
    <source>
        <dbReference type="EMBL" id="KAI3718678.1"/>
    </source>
</evidence>
<dbReference type="EMBL" id="CM042052">
    <property type="protein sequence ID" value="KAI3718678.1"/>
    <property type="molecule type" value="Genomic_DNA"/>
</dbReference>
<reference evidence="2" key="1">
    <citation type="journal article" date="2022" name="Mol. Ecol. Resour.">
        <title>The genomes of chicory, endive, great burdock and yacon provide insights into Asteraceae palaeo-polyploidization history and plant inulin production.</title>
        <authorList>
            <person name="Fan W."/>
            <person name="Wang S."/>
            <person name="Wang H."/>
            <person name="Wang A."/>
            <person name="Jiang F."/>
            <person name="Liu H."/>
            <person name="Zhao H."/>
            <person name="Xu D."/>
            <person name="Zhang Y."/>
        </authorList>
    </citation>
    <scope>NUCLEOTIDE SEQUENCE [LARGE SCALE GENOMIC DNA]</scope>
    <source>
        <strain evidence="2">cv. Niubang</strain>
    </source>
</reference>
<protein>
    <submittedName>
        <fullName evidence="1">Uncharacterized protein</fullName>
    </submittedName>
</protein>
<gene>
    <name evidence="1" type="ORF">L6452_19557</name>
</gene>
<accession>A0ACB9B9B7</accession>
<reference evidence="1 2" key="2">
    <citation type="journal article" date="2022" name="Mol. Ecol. Resour.">
        <title>The genomes of chicory, endive, great burdock and yacon provide insights into Asteraceae paleo-polyploidization history and plant inulin production.</title>
        <authorList>
            <person name="Fan W."/>
            <person name="Wang S."/>
            <person name="Wang H."/>
            <person name="Wang A."/>
            <person name="Jiang F."/>
            <person name="Liu H."/>
            <person name="Zhao H."/>
            <person name="Xu D."/>
            <person name="Zhang Y."/>
        </authorList>
    </citation>
    <scope>NUCLEOTIDE SEQUENCE [LARGE SCALE GENOMIC DNA]</scope>
    <source>
        <strain evidence="2">cv. Niubang</strain>
    </source>
</reference>